<proteinExistence type="predicted"/>
<dbReference type="AlphaFoldDB" id="A0A7Z8U6I1"/>
<dbReference type="Proteomes" id="UP000076205">
    <property type="component" value="Unassembled WGS sequence"/>
</dbReference>
<evidence type="ECO:0000313" key="1">
    <source>
        <dbReference type="EMBL" id="CZW64552.1"/>
    </source>
</evidence>
<protein>
    <submittedName>
        <fullName evidence="1">Uncharacterized protein</fullName>
    </submittedName>
</protein>
<name>A0A7Z8U6I1_9ENTR</name>
<evidence type="ECO:0000313" key="2">
    <source>
        <dbReference type="Proteomes" id="UP000076205"/>
    </source>
</evidence>
<gene>
    <name evidence="1" type="ORF">SAMEA2273352_00462</name>
</gene>
<comment type="caution">
    <text evidence="1">The sequence shown here is derived from an EMBL/GenBank/DDBJ whole genome shotgun (WGS) entry which is preliminary data.</text>
</comment>
<dbReference type="EMBL" id="FJYW01000001">
    <property type="protein sequence ID" value="CZW64552.1"/>
    <property type="molecule type" value="Genomic_DNA"/>
</dbReference>
<accession>A0A7Z8U6I1</accession>
<sequence length="52" mass="6061">MCWAERRELKLFTCTNRTLKFDVGDIPSSQVYGTTTIQQSPADRGYIFCQKR</sequence>
<reference evidence="1 2" key="1">
    <citation type="submission" date="2016-03" db="EMBL/GenBank/DDBJ databases">
        <authorList>
            <consortium name="Pathogen Informatics"/>
        </authorList>
    </citation>
    <scope>NUCLEOTIDE SEQUENCE [LARGE SCALE GENOMIC DNA]</scope>
    <source>
        <strain evidence="2">e1424</strain>
    </source>
</reference>
<organism evidence="1 2">
    <name type="scientific">Enterobacter hormaechei</name>
    <dbReference type="NCBI Taxonomy" id="158836"/>
    <lineage>
        <taxon>Bacteria</taxon>
        <taxon>Pseudomonadati</taxon>
        <taxon>Pseudomonadota</taxon>
        <taxon>Gammaproteobacteria</taxon>
        <taxon>Enterobacterales</taxon>
        <taxon>Enterobacteriaceae</taxon>
        <taxon>Enterobacter</taxon>
        <taxon>Enterobacter cloacae complex</taxon>
    </lineage>
</organism>